<organism evidence="3 4">
    <name type="scientific">Cylicocyclus nassatus</name>
    <name type="common">Nematode worm</name>
    <dbReference type="NCBI Taxonomy" id="53992"/>
    <lineage>
        <taxon>Eukaryota</taxon>
        <taxon>Metazoa</taxon>
        <taxon>Ecdysozoa</taxon>
        <taxon>Nematoda</taxon>
        <taxon>Chromadorea</taxon>
        <taxon>Rhabditida</taxon>
        <taxon>Rhabditina</taxon>
        <taxon>Rhabditomorpha</taxon>
        <taxon>Strongyloidea</taxon>
        <taxon>Strongylidae</taxon>
        <taxon>Cylicocyclus</taxon>
    </lineage>
</organism>
<name>A0AA36DK11_CYLNA</name>
<proteinExistence type="predicted"/>
<keyword evidence="1" id="KW-1133">Transmembrane helix</keyword>
<feature type="signal peptide" evidence="2">
    <location>
        <begin position="1"/>
        <end position="27"/>
    </location>
</feature>
<keyword evidence="1" id="KW-0472">Membrane</keyword>
<feature type="transmembrane region" description="Helical" evidence="1">
    <location>
        <begin position="260"/>
        <end position="282"/>
    </location>
</feature>
<accession>A0AA36DK11</accession>
<dbReference type="Proteomes" id="UP001176961">
    <property type="component" value="Unassembled WGS sequence"/>
</dbReference>
<dbReference type="AlphaFoldDB" id="A0AA36DK11"/>
<dbReference type="EMBL" id="CATQJL010000001">
    <property type="protein sequence ID" value="CAJ0589038.1"/>
    <property type="molecule type" value="Genomic_DNA"/>
</dbReference>
<reference evidence="3" key="1">
    <citation type="submission" date="2023-07" db="EMBL/GenBank/DDBJ databases">
        <authorList>
            <consortium name="CYATHOMIX"/>
        </authorList>
    </citation>
    <scope>NUCLEOTIDE SEQUENCE</scope>
    <source>
        <strain evidence="3">N/A</strain>
    </source>
</reference>
<keyword evidence="4" id="KW-1185">Reference proteome</keyword>
<feature type="chain" id="PRO_5041295700" evidence="2">
    <location>
        <begin position="28"/>
        <end position="326"/>
    </location>
</feature>
<keyword evidence="1" id="KW-0812">Transmembrane</keyword>
<sequence length="326" mass="36313">MITFASNSRSMVVTWVQIFVTCGMLSAQDPPRISVKDWSCGFTETHKQFTYDLLEGSCAKYKAEVNICCAKHKDCLKRIQKKEFEKKMKKCNSDLCLCLELPAERKDGCGYKVYESCHNARMNIKFIEDKMKNIDHDYKKVMPHGLQRKGVHKVYDTCGATQKYTTRACAVSHNDCLLRGGGNECTDEFKHCMACSNVKIISSQQGQRCQLAIDGLQLDHSVPITSPKPVPTLSPTLAPAPIAKNVTLPSMIINVKKNSATVSVLSTAVFVIVAFLSAIDLINNMPNLEQGKQQKMNLEKALPSTELAAHPVDKSYFSSKEAIECF</sequence>
<evidence type="ECO:0000256" key="2">
    <source>
        <dbReference type="SAM" id="SignalP"/>
    </source>
</evidence>
<protein>
    <submittedName>
        <fullName evidence="3">Uncharacterized protein</fullName>
    </submittedName>
</protein>
<evidence type="ECO:0000256" key="1">
    <source>
        <dbReference type="SAM" id="Phobius"/>
    </source>
</evidence>
<keyword evidence="2" id="KW-0732">Signal</keyword>
<evidence type="ECO:0000313" key="3">
    <source>
        <dbReference type="EMBL" id="CAJ0589038.1"/>
    </source>
</evidence>
<gene>
    <name evidence="3" type="ORF">CYNAS_LOCUS1021</name>
</gene>
<evidence type="ECO:0000313" key="4">
    <source>
        <dbReference type="Proteomes" id="UP001176961"/>
    </source>
</evidence>
<comment type="caution">
    <text evidence="3">The sequence shown here is derived from an EMBL/GenBank/DDBJ whole genome shotgun (WGS) entry which is preliminary data.</text>
</comment>